<dbReference type="EMBL" id="CAJGYO010000015">
    <property type="protein sequence ID" value="CAD6269877.1"/>
    <property type="molecule type" value="Genomic_DNA"/>
</dbReference>
<evidence type="ECO:0000259" key="2">
    <source>
        <dbReference type="Pfam" id="PF07887"/>
    </source>
</evidence>
<evidence type="ECO:0000313" key="5">
    <source>
        <dbReference type="Proteomes" id="UP000604825"/>
    </source>
</evidence>
<gene>
    <name evidence="4" type="ORF">NCGR_LOCUS53174</name>
</gene>
<comment type="caution">
    <text evidence="4">The sequence shown here is derived from an EMBL/GenBank/DDBJ whole genome shotgun (WGS) entry which is preliminary data.</text>
</comment>
<feature type="region of interest" description="Disordered" evidence="1">
    <location>
        <begin position="648"/>
        <end position="703"/>
    </location>
</feature>
<dbReference type="InterPro" id="IPR046831">
    <property type="entry name" value="Calmodulin_bind_N"/>
</dbReference>
<reference evidence="4" key="1">
    <citation type="submission" date="2020-10" db="EMBL/GenBank/DDBJ databases">
        <authorList>
            <person name="Han B."/>
            <person name="Lu T."/>
            <person name="Zhao Q."/>
            <person name="Huang X."/>
            <person name="Zhao Y."/>
        </authorList>
    </citation>
    <scope>NUCLEOTIDE SEQUENCE</scope>
</reference>
<dbReference type="Pfam" id="PF07887">
    <property type="entry name" value="Calmodulin_bind"/>
    <property type="match status" value="1"/>
</dbReference>
<feature type="compositionally biased region" description="Polar residues" evidence="1">
    <location>
        <begin position="399"/>
        <end position="415"/>
    </location>
</feature>
<keyword evidence="5" id="KW-1185">Reference proteome</keyword>
<dbReference type="Pfam" id="PF20451">
    <property type="entry name" value="Calmod_bind_M"/>
    <property type="match status" value="1"/>
</dbReference>
<evidence type="ECO:0000259" key="3">
    <source>
        <dbReference type="Pfam" id="PF20451"/>
    </source>
</evidence>
<evidence type="ECO:0000256" key="1">
    <source>
        <dbReference type="SAM" id="MobiDB-lite"/>
    </source>
</evidence>
<organism evidence="4 5">
    <name type="scientific">Miscanthus lutarioriparius</name>
    <dbReference type="NCBI Taxonomy" id="422564"/>
    <lineage>
        <taxon>Eukaryota</taxon>
        <taxon>Viridiplantae</taxon>
        <taxon>Streptophyta</taxon>
        <taxon>Embryophyta</taxon>
        <taxon>Tracheophyta</taxon>
        <taxon>Spermatophyta</taxon>
        <taxon>Magnoliopsida</taxon>
        <taxon>Liliopsida</taxon>
        <taxon>Poales</taxon>
        <taxon>Poaceae</taxon>
        <taxon>PACMAD clade</taxon>
        <taxon>Panicoideae</taxon>
        <taxon>Andropogonodae</taxon>
        <taxon>Andropogoneae</taxon>
        <taxon>Saccharinae</taxon>
        <taxon>Miscanthus</taxon>
    </lineage>
</organism>
<dbReference type="InterPro" id="IPR036047">
    <property type="entry name" value="F-box-like_dom_sf"/>
</dbReference>
<proteinExistence type="predicted"/>
<accession>A0A811RJ63</accession>
<feature type="domain" description="Calmodulin binding protein central" evidence="3">
    <location>
        <begin position="313"/>
        <end position="356"/>
    </location>
</feature>
<feature type="region of interest" description="Disordered" evidence="1">
    <location>
        <begin position="1"/>
        <end position="43"/>
    </location>
</feature>
<dbReference type="InterPro" id="IPR046830">
    <property type="entry name" value="Calmod_bind_M"/>
</dbReference>
<dbReference type="AlphaFoldDB" id="A0A811RJ63"/>
<name>A0A811RJ63_9POAL</name>
<dbReference type="Proteomes" id="UP000604825">
    <property type="component" value="Unassembled WGS sequence"/>
</dbReference>
<dbReference type="OrthoDB" id="682958at2759"/>
<evidence type="ECO:0000313" key="4">
    <source>
        <dbReference type="EMBL" id="CAD6269877.1"/>
    </source>
</evidence>
<protein>
    <submittedName>
        <fullName evidence="4">Uncharacterized protein</fullName>
    </submittedName>
</protein>
<dbReference type="PANTHER" id="PTHR31264">
    <property type="entry name" value="OS07G0554500 PROTEIN-RELATED"/>
    <property type="match status" value="1"/>
</dbReference>
<sequence length="1083" mass="119847">MAPKRALFVAVGDGGAPPPPLPPEKRQRAGPAPSRNSPELPLPPSPKHFLAIALVVLFLKRPKGRSTDRVPISLSQIGRVVGDQICRFINPVFRKLERIEERIQDLTVKVDNITRPSNNLLNDEQFTQEENQEGTSAEPAGLATAQGNCENTSIRLRFLNGLKTPVYHDDEVKSESNTAIKVGIFNGDKMIESGGLSNLQIEIFALEGNFPHASPKSWTPKKFNKHRAHSRDGNGNVLAGEGTKAQLKNGKCDLGSIKFTEGSCKARGGKFIIGARVCEGEVSGLQVQQAVMNPVVVQDRRNKSNEKSHPPKLNDSVHRLEEIAKVYAERLEKKNIFTVEQFLKALNKDPCNLAKVNSTFFFIKSQTFSFKTLSQFIYITSLLFLETAAAERLSHDPTESSCPNAYNDPVPSSSIPDHPSMHNYQGGSVPVVPLEGLSHDQHNDLLRANANNNDPEPSSSTADHLCTYDYRDQGNPPAGQGQFSAFTNAPCQDQDTLGGAANISQFVSPEVVELTFLQHQAGINNYVTPGLDLVEIQSQFFWLSNGTLDGSTCGHINTALPPQQPIIPGMSLKPSHHPWKAGKVPQDQVKGAHRARCKLPWPPPMTPQWHLLLLSRPFHHNSVIPGTDHGYRLFSSLSMKCANWEIATRSRSRRRAADSRTRPGRPARLLPHPRPRGSDAQAPGADGIDHRRRRRAVLPEPRRRIPSSLTRSGEIFLRLDAAADLARASAGCSSFRRIVSDRRFVRCFRSLHSPPVLGLIRYGYREFLPVGRPHRSAPEARALAQDADFTFSFLPDPSAWSSRDARDGRVLLSRRISAAIAFEDFLVCDPLHRRYVKIPRILDDLLAASTPDNGTARHLLPVLAPTGDNDEEESFRVICTVQDKGKRKVMAFVFSSCNQTWQGIISTIYLPNGFIGCKPYYAHGCLFWMFFGKGYSLMLDTSEMKSSIIDLPPHNFDFGSMHAIVEAEDGRLGFLTIGDGTIGLYCKNWQSNGVGAQEWQHDKLIPLPKDSGVNYSWDIVGTVGRYVALVAHDPICDESSPNSELFVLDIKTLLVEKLCTLNDGMFCGFPYARFPPPLALPSI</sequence>
<dbReference type="PANTHER" id="PTHR31264:SF7">
    <property type="entry name" value="F-BOX DOMAIN CONTAINING PROTEIN, EXPRESSED"/>
    <property type="match status" value="1"/>
</dbReference>
<feature type="domain" description="Calmodulin binding protein-like N-terminal" evidence="2">
    <location>
        <begin position="155"/>
        <end position="300"/>
    </location>
</feature>
<dbReference type="SUPFAM" id="SSF81383">
    <property type="entry name" value="F-box domain"/>
    <property type="match status" value="1"/>
</dbReference>
<feature type="region of interest" description="Disordered" evidence="1">
    <location>
        <begin position="395"/>
        <end position="422"/>
    </location>
</feature>